<dbReference type="InterPro" id="IPR010255">
    <property type="entry name" value="Haem_peroxidase_sf"/>
</dbReference>
<dbReference type="InterPro" id="IPR002016">
    <property type="entry name" value="Haem_peroxidase"/>
</dbReference>
<dbReference type="EC" id="1.11.1.7" evidence="2"/>
<keyword evidence="8" id="KW-0106">Calcium</keyword>
<protein>
    <recommendedName>
        <fullName evidence="2">peroxidase</fullName>
        <ecNumber evidence="2">1.11.1.7</ecNumber>
    </recommendedName>
</protein>
<keyword evidence="6" id="KW-0560">Oxidoreductase</keyword>
<accession>A0AAD2DTT3</accession>
<organism evidence="11 12">
    <name type="scientific">Fraxinus pennsylvanica</name>
    <dbReference type="NCBI Taxonomy" id="56036"/>
    <lineage>
        <taxon>Eukaryota</taxon>
        <taxon>Viridiplantae</taxon>
        <taxon>Streptophyta</taxon>
        <taxon>Embryophyta</taxon>
        <taxon>Tracheophyta</taxon>
        <taxon>Spermatophyta</taxon>
        <taxon>Magnoliopsida</taxon>
        <taxon>eudicotyledons</taxon>
        <taxon>Gunneridae</taxon>
        <taxon>Pentapetalae</taxon>
        <taxon>asterids</taxon>
        <taxon>lamiids</taxon>
        <taxon>Lamiales</taxon>
        <taxon>Oleaceae</taxon>
        <taxon>Oleeae</taxon>
        <taxon>Fraxinus</taxon>
    </lineage>
</organism>
<reference evidence="11" key="1">
    <citation type="submission" date="2023-05" db="EMBL/GenBank/DDBJ databases">
        <authorList>
            <person name="Huff M."/>
        </authorList>
    </citation>
    <scope>NUCLEOTIDE SEQUENCE</scope>
</reference>
<evidence type="ECO:0000256" key="2">
    <source>
        <dbReference type="ARBA" id="ARBA00012313"/>
    </source>
</evidence>
<evidence type="ECO:0000256" key="5">
    <source>
        <dbReference type="ARBA" id="ARBA00022723"/>
    </source>
</evidence>
<dbReference type="GO" id="GO:0006979">
    <property type="term" value="P:response to oxidative stress"/>
    <property type="evidence" value="ECO:0007669"/>
    <property type="project" value="InterPro"/>
</dbReference>
<dbReference type="Proteomes" id="UP000834106">
    <property type="component" value="Chromosome 7"/>
</dbReference>
<keyword evidence="12" id="KW-1185">Reference proteome</keyword>
<evidence type="ECO:0000256" key="6">
    <source>
        <dbReference type="ARBA" id="ARBA00023002"/>
    </source>
</evidence>
<comment type="similarity">
    <text evidence="9">Belongs to the peroxidase family.</text>
</comment>
<dbReference type="PROSITE" id="PS50873">
    <property type="entry name" value="PEROXIDASE_4"/>
    <property type="match status" value="1"/>
</dbReference>
<proteinExistence type="inferred from homology"/>
<comment type="cofactor">
    <cofactor evidence="8">
        <name>Ca(2+)</name>
        <dbReference type="ChEBI" id="CHEBI:29108"/>
    </cofactor>
    <text evidence="8">Binds 2 calcium ions per subunit.</text>
</comment>
<comment type="catalytic activity">
    <reaction evidence="1">
        <text>2 a phenolic donor + H2O2 = 2 a phenolic radical donor + 2 H2O</text>
        <dbReference type="Rhea" id="RHEA:56136"/>
        <dbReference type="ChEBI" id="CHEBI:15377"/>
        <dbReference type="ChEBI" id="CHEBI:16240"/>
        <dbReference type="ChEBI" id="CHEBI:139520"/>
        <dbReference type="ChEBI" id="CHEBI:139521"/>
        <dbReference type="EC" id="1.11.1.7"/>
    </reaction>
</comment>
<comment type="cofactor">
    <cofactor evidence="8">
        <name>heme b</name>
        <dbReference type="ChEBI" id="CHEBI:60344"/>
    </cofactor>
    <text evidence="8">Binds 1 heme b (iron(II)-protoporphyrin IX) group per subunit.</text>
</comment>
<dbReference type="GO" id="GO:0046872">
    <property type="term" value="F:metal ion binding"/>
    <property type="evidence" value="ECO:0007669"/>
    <property type="project" value="UniProtKB-KW"/>
</dbReference>
<dbReference type="GO" id="GO:0140825">
    <property type="term" value="F:lactoperoxidase activity"/>
    <property type="evidence" value="ECO:0007669"/>
    <property type="project" value="UniProtKB-EC"/>
</dbReference>
<evidence type="ECO:0000256" key="4">
    <source>
        <dbReference type="ARBA" id="ARBA00022617"/>
    </source>
</evidence>
<keyword evidence="3" id="KW-0575">Peroxidase</keyword>
<keyword evidence="7 8" id="KW-0408">Iron</keyword>
<dbReference type="Pfam" id="PF00141">
    <property type="entry name" value="peroxidase"/>
    <property type="match status" value="1"/>
</dbReference>
<evidence type="ECO:0000256" key="3">
    <source>
        <dbReference type="ARBA" id="ARBA00022559"/>
    </source>
</evidence>
<feature type="binding site" description="axial binding residue" evidence="8">
    <location>
        <position position="91"/>
    </location>
    <ligand>
        <name>heme b</name>
        <dbReference type="ChEBI" id="CHEBI:60344"/>
    </ligand>
    <ligandPart>
        <name>Fe</name>
        <dbReference type="ChEBI" id="CHEBI:18248"/>
    </ligandPart>
</feature>
<dbReference type="PANTHER" id="PTHR31517">
    <property type="match status" value="1"/>
</dbReference>
<dbReference type="GO" id="GO:0020037">
    <property type="term" value="F:heme binding"/>
    <property type="evidence" value="ECO:0007669"/>
    <property type="project" value="InterPro"/>
</dbReference>
<feature type="domain" description="Plant heme peroxidase family profile" evidence="10">
    <location>
        <begin position="74"/>
        <end position="161"/>
    </location>
</feature>
<dbReference type="Gene3D" id="1.10.420.10">
    <property type="entry name" value="Peroxidase, domain 2"/>
    <property type="match status" value="1"/>
</dbReference>
<dbReference type="SUPFAM" id="SSF48113">
    <property type="entry name" value="Heme-dependent peroxidases"/>
    <property type="match status" value="1"/>
</dbReference>
<evidence type="ECO:0000256" key="7">
    <source>
        <dbReference type="ARBA" id="ARBA00023004"/>
    </source>
</evidence>
<evidence type="ECO:0000256" key="1">
    <source>
        <dbReference type="ARBA" id="ARBA00000189"/>
    </source>
</evidence>
<feature type="binding site" evidence="8">
    <location>
        <position position="152"/>
    </location>
    <ligand>
        <name>Ca(2+)</name>
        <dbReference type="ChEBI" id="CHEBI:29108"/>
        <label>2</label>
    </ligand>
</feature>
<gene>
    <name evidence="11" type="ORF">FPE_LOCUS11828</name>
</gene>
<dbReference type="PANTHER" id="PTHR31517:SF51">
    <property type="entry name" value="PEROXIDASE 55"/>
    <property type="match status" value="1"/>
</dbReference>
<dbReference type="PRINTS" id="PR00458">
    <property type="entry name" value="PEROXIDASE"/>
</dbReference>
<evidence type="ECO:0000259" key="10">
    <source>
        <dbReference type="PROSITE" id="PS50873"/>
    </source>
</evidence>
<keyword evidence="5 8" id="KW-0479">Metal-binding</keyword>
<evidence type="ECO:0000256" key="9">
    <source>
        <dbReference type="RuleBase" id="RU004241"/>
    </source>
</evidence>
<dbReference type="EMBL" id="OU503042">
    <property type="protein sequence ID" value="CAI9764398.1"/>
    <property type="molecule type" value="Genomic_DNA"/>
</dbReference>
<dbReference type="AlphaFoldDB" id="A0AAD2DTT3"/>
<dbReference type="InterPro" id="IPR000823">
    <property type="entry name" value="Peroxidase_pln"/>
</dbReference>
<name>A0AAD2DTT3_9LAMI</name>
<keyword evidence="4" id="KW-0349">Heme</keyword>
<sequence>MSNGGGFRDGGFLGDGGAVIHRSYDTVLRLQPWLRPANNRMVSPVDLSSFVILVRWLCGSVDVIGACGGGCVLFEAKGLDLKDAIVLSGAHATGFAQCFTFKRRLFNFKGSGKPDPMLDSSFLSNLQSTSSHADASNRKITLLNSQSTYRFDNMYYKNLLKAFLNQIKLYLEIQRLLQWSRTIVWIHFSIQKISQL</sequence>
<evidence type="ECO:0000256" key="8">
    <source>
        <dbReference type="PIRSR" id="PIRSR600823-3"/>
    </source>
</evidence>
<evidence type="ECO:0000313" key="11">
    <source>
        <dbReference type="EMBL" id="CAI9764398.1"/>
    </source>
</evidence>
<evidence type="ECO:0000313" key="12">
    <source>
        <dbReference type="Proteomes" id="UP000834106"/>
    </source>
</evidence>